<dbReference type="EMBL" id="JASCZI010151849">
    <property type="protein sequence ID" value="MED6174653.1"/>
    <property type="molecule type" value="Genomic_DNA"/>
</dbReference>
<dbReference type="InterPro" id="IPR045261">
    <property type="entry name" value="MORC_ATPase"/>
</dbReference>
<keyword evidence="5" id="KW-1185">Reference proteome</keyword>
<proteinExistence type="predicted"/>
<feature type="domain" description="Morc S5" evidence="3">
    <location>
        <begin position="145"/>
        <end position="286"/>
    </location>
</feature>
<evidence type="ECO:0000313" key="4">
    <source>
        <dbReference type="EMBL" id="MED6174653.1"/>
    </source>
</evidence>
<reference evidence="4 5" key="1">
    <citation type="journal article" date="2023" name="Plants (Basel)">
        <title>Bridging the Gap: Combining Genomics and Transcriptomics Approaches to Understand Stylosanthes scabra, an Orphan Legume from the Brazilian Caatinga.</title>
        <authorList>
            <person name="Ferreira-Neto J.R.C."/>
            <person name="da Silva M.D."/>
            <person name="Binneck E."/>
            <person name="de Melo N.F."/>
            <person name="da Silva R.H."/>
            <person name="de Melo A.L.T.M."/>
            <person name="Pandolfi V."/>
            <person name="Bustamante F.O."/>
            <person name="Brasileiro-Vidal A.C."/>
            <person name="Benko-Iseppon A.M."/>
        </authorList>
    </citation>
    <scope>NUCLEOTIDE SEQUENCE [LARGE SCALE GENOMIC DNA]</scope>
    <source>
        <tissue evidence="4">Leaves</tissue>
    </source>
</reference>
<dbReference type="Pfam" id="PF17942">
    <property type="entry name" value="Morc6_S5"/>
    <property type="match status" value="1"/>
</dbReference>
<dbReference type="Proteomes" id="UP001341840">
    <property type="component" value="Unassembled WGS sequence"/>
</dbReference>
<protein>
    <recommendedName>
        <fullName evidence="3">Morc S5 domain-containing protein</fullName>
    </recommendedName>
</protein>
<evidence type="ECO:0000313" key="5">
    <source>
        <dbReference type="Proteomes" id="UP001341840"/>
    </source>
</evidence>
<dbReference type="PANTHER" id="PTHR23336">
    <property type="entry name" value="ZINC FINGER CW-TYPE COILED-COIL DOMAIN PROTEIN 3"/>
    <property type="match status" value="1"/>
</dbReference>
<evidence type="ECO:0000259" key="3">
    <source>
        <dbReference type="Pfam" id="PF17942"/>
    </source>
</evidence>
<evidence type="ECO:0000256" key="1">
    <source>
        <dbReference type="ARBA" id="ARBA00022763"/>
    </source>
</evidence>
<evidence type="ECO:0000256" key="2">
    <source>
        <dbReference type="ARBA" id="ARBA00023204"/>
    </source>
</evidence>
<comment type="caution">
    <text evidence="4">The sequence shown here is derived from an EMBL/GenBank/DDBJ whole genome shotgun (WGS) entry which is preliminary data.</text>
</comment>
<gene>
    <name evidence="4" type="ORF">PIB30_071080</name>
</gene>
<accession>A0ABU6VR54</accession>
<dbReference type="InterPro" id="IPR041006">
    <property type="entry name" value="Morc_S5"/>
</dbReference>
<dbReference type="PANTHER" id="PTHR23336:SF11">
    <property type="entry name" value="OS06G0622000 PROTEIN"/>
    <property type="match status" value="1"/>
</dbReference>
<keyword evidence="1" id="KW-0227">DNA damage</keyword>
<organism evidence="4 5">
    <name type="scientific">Stylosanthes scabra</name>
    <dbReference type="NCBI Taxonomy" id="79078"/>
    <lineage>
        <taxon>Eukaryota</taxon>
        <taxon>Viridiplantae</taxon>
        <taxon>Streptophyta</taxon>
        <taxon>Embryophyta</taxon>
        <taxon>Tracheophyta</taxon>
        <taxon>Spermatophyta</taxon>
        <taxon>Magnoliopsida</taxon>
        <taxon>eudicotyledons</taxon>
        <taxon>Gunneridae</taxon>
        <taxon>Pentapetalae</taxon>
        <taxon>rosids</taxon>
        <taxon>fabids</taxon>
        <taxon>Fabales</taxon>
        <taxon>Fabaceae</taxon>
        <taxon>Papilionoideae</taxon>
        <taxon>50 kb inversion clade</taxon>
        <taxon>dalbergioids sensu lato</taxon>
        <taxon>Dalbergieae</taxon>
        <taxon>Pterocarpus clade</taxon>
        <taxon>Stylosanthes</taxon>
    </lineage>
</organism>
<name>A0ABU6VR54_9FABA</name>
<sequence length="373" mass="42040">MRLGRDALVLTQTANSRSLAFLSQSLNEGKDNIEIPIISYCRQGQQVEIDAAVMSEALAKNNLKAIKEFSPFDKYLIGEKAALFCGGTGTQIYIWNLDEWGSGYCLDWHDGVYGGSSFHQGDIFVRSRRIRSRQGQVSVKVPLDFSLRAYLEVIFLIPRMKMFVQGTLVKSRPLARFLTKTVVEAGDILGNPVELTLGYSELEWEQGNCGIFLYWHGRLIEAYKRVGGMIHSADVGRGVIGVTDVTNLMDDKDGRVWVHNNKQGFQDCESYALLEQWLAEKVDEYWDNNFDSLNIKKIISTNQIVNGCNVTSAESGECYLITMTLENYLCNGSAICSLLGVNVQIKNRRWNLAQLMFRISVQDMTARRKILIG</sequence>
<keyword evidence="2" id="KW-0234">DNA repair</keyword>